<gene>
    <name evidence="1" type="ORF">BQ8482_310163</name>
</gene>
<evidence type="ECO:0000313" key="1">
    <source>
        <dbReference type="EMBL" id="SJM32842.1"/>
    </source>
</evidence>
<dbReference type="AlphaFoldDB" id="A0A2P9ANV6"/>
<proteinExistence type="predicted"/>
<keyword evidence="2" id="KW-1185">Reference proteome</keyword>
<accession>A0A2P9ANV6</accession>
<protein>
    <submittedName>
        <fullName evidence="1">Uncharacterized protein</fullName>
    </submittedName>
</protein>
<name>A0A2P9ANV6_9HYPH</name>
<dbReference type="Proteomes" id="UP000245698">
    <property type="component" value="Unassembled WGS sequence"/>
</dbReference>
<dbReference type="EMBL" id="FUIG01000039">
    <property type="protein sequence ID" value="SJM32842.1"/>
    <property type="molecule type" value="Genomic_DNA"/>
</dbReference>
<organism evidence="1 2">
    <name type="scientific">Mesorhizobium delmotii</name>
    <dbReference type="NCBI Taxonomy" id="1631247"/>
    <lineage>
        <taxon>Bacteria</taxon>
        <taxon>Pseudomonadati</taxon>
        <taxon>Pseudomonadota</taxon>
        <taxon>Alphaproteobacteria</taxon>
        <taxon>Hyphomicrobiales</taxon>
        <taxon>Phyllobacteriaceae</taxon>
        <taxon>Mesorhizobium</taxon>
    </lineage>
</organism>
<reference evidence="2" key="1">
    <citation type="submission" date="2016-12" db="EMBL/GenBank/DDBJ databases">
        <authorList>
            <person name="Brunel B."/>
        </authorList>
    </citation>
    <scope>NUCLEOTIDE SEQUENCE [LARGE SCALE GENOMIC DNA]</scope>
</reference>
<evidence type="ECO:0000313" key="2">
    <source>
        <dbReference type="Proteomes" id="UP000245698"/>
    </source>
</evidence>
<dbReference type="RefSeq" id="WP_123149688.1">
    <property type="nucleotide sequence ID" value="NZ_FUIG01000039.1"/>
</dbReference>
<sequence>MDRNKRHRSFDTSAGEWIALIPNELQVDAVGLWQIIPVGRHEFGFEGRDLEEFTREALKGLLAKGAMPITGQEKVWVFEPRYGTKSNEIIDRVVKTWLSEGMREPDVGDVWFGLTAVVGN</sequence>